<feature type="compositionally biased region" description="Polar residues" evidence="2">
    <location>
        <begin position="697"/>
        <end position="714"/>
    </location>
</feature>
<feature type="compositionally biased region" description="Polar residues" evidence="2">
    <location>
        <begin position="423"/>
        <end position="448"/>
    </location>
</feature>
<feature type="compositionally biased region" description="Low complexity" evidence="2">
    <location>
        <begin position="384"/>
        <end position="400"/>
    </location>
</feature>
<gene>
    <name evidence="3" type="ORF">Lalb_Chr21g0308711</name>
</gene>
<dbReference type="CDD" id="cd06410">
    <property type="entry name" value="PB1_UP2"/>
    <property type="match status" value="1"/>
</dbReference>
<keyword evidence="4" id="KW-1185">Reference proteome</keyword>
<dbReference type="InterPro" id="IPR053198">
    <property type="entry name" value="Gynoecium_Dev_Regulator"/>
</dbReference>
<dbReference type="FunFam" id="3.10.20.90:FF:000058">
    <property type="entry name" value="Octicosapeptide/phox/Bem1p domain kinase superfamily protein"/>
    <property type="match status" value="1"/>
</dbReference>
<dbReference type="Gene3D" id="3.10.20.90">
    <property type="entry name" value="Phosphatidylinositol 3-kinase Catalytic Subunit, Chain A, domain 1"/>
    <property type="match status" value="1"/>
</dbReference>
<name>A0A6A4NPT2_LUPAL</name>
<reference evidence="4" key="1">
    <citation type="journal article" date="2020" name="Nat. Commun.">
        <title>Genome sequence of the cluster root forming white lupin.</title>
        <authorList>
            <person name="Hufnagel B."/>
            <person name="Marques A."/>
            <person name="Soriano A."/>
            <person name="Marques L."/>
            <person name="Divol F."/>
            <person name="Doumas P."/>
            <person name="Sallet E."/>
            <person name="Mancinotti D."/>
            <person name="Carrere S."/>
            <person name="Marande W."/>
            <person name="Arribat S."/>
            <person name="Keller J."/>
            <person name="Huneau C."/>
            <person name="Blein T."/>
            <person name="Aime D."/>
            <person name="Laguerre M."/>
            <person name="Taylor J."/>
            <person name="Schubert V."/>
            <person name="Nelson M."/>
            <person name="Geu-Flores F."/>
            <person name="Crespi M."/>
            <person name="Gallardo-Guerrero K."/>
            <person name="Delaux P.-M."/>
            <person name="Salse J."/>
            <person name="Berges H."/>
            <person name="Guyot R."/>
            <person name="Gouzy J."/>
            <person name="Peret B."/>
        </authorList>
    </citation>
    <scope>NUCLEOTIDE SEQUENCE [LARGE SCALE GENOMIC DNA]</scope>
    <source>
        <strain evidence="4">cv. Amiga</strain>
    </source>
</reference>
<sequence>MEAQQLPTPSTVAPPQSTVAPPPTHPTHLNYPDSVDSSPRSRNTDSWDEPFPPASTKLRLMCSYGGHIVPRPHDKSLCYVGGDTRIVVVERNTSLSDLSTRLSRTFLDGRSFTLKYQLPNEDLDSLISVTTDEDLDNMIDEYDRTNSNSSIKPSRIRLFLFPIKPDSSQSIPPILDSSAKSDDWFLNALNSAGLLNRGFSDSASVDSLLRLDDAVVGNNLEGSKEGGVAVEGSILQTGSFANSKNLNSNSKQDVHSVPDSPMLENSSSFGSTSSSPSLANLPPIRVHVEDGNGGGGKVKVLQHDQKVMGIEEQFAQMGVGVGQKQEEGFAVMSSPPPPPVPTTLSAAAVSAPIGSAVVPGDYPNRVISDDQRSDQGVPVGYRKPPTSQQQTQTQVLLPSQFQQKSTGAVDLPSPDSVSSDSSFQNAMSRQKPVNYQEQVQTQSGTRVLSSPVDPKLNVSDTHGLIQMQQHVQDPGYLLQQQFDHYQQQQQQHQQLQHHHQQPQQQQQQPQFIPGTHFIHHTPAGAMPISAYYPVYPSQQQSHPHPQVYYVPARQPQAYNLSTQQANIGDSPTAIQPQNQPNPAMSPPPSAAYNPIRNAPLPKTEMTAAAYRTTATGAPQLVHVPANQHQQQYVAYSQIHHPSQSIAPNSAAPPNYAYEYADPAHAQIYYSQPLPPTMPSQYQTMTAAAVAMPEVSAQHLSDSMKQQQIRTSQPL</sequence>
<dbReference type="InterPro" id="IPR000270">
    <property type="entry name" value="PB1_dom"/>
</dbReference>
<dbReference type="SUPFAM" id="SSF54277">
    <property type="entry name" value="CAD &amp; PB1 domains"/>
    <property type="match status" value="1"/>
</dbReference>
<proteinExistence type="predicted"/>
<dbReference type="PANTHER" id="PTHR31066:SF27">
    <property type="entry name" value="EXPRESSED PROTEIN"/>
    <property type="match status" value="1"/>
</dbReference>
<accession>A0A6A4NPT2</accession>
<feature type="region of interest" description="Disordered" evidence="2">
    <location>
        <begin position="1"/>
        <end position="51"/>
    </location>
</feature>
<evidence type="ECO:0000256" key="1">
    <source>
        <dbReference type="ARBA" id="ARBA00011726"/>
    </source>
</evidence>
<feature type="region of interest" description="Disordered" evidence="2">
    <location>
        <begin position="358"/>
        <end position="455"/>
    </location>
</feature>
<dbReference type="OrthoDB" id="774308at2759"/>
<evidence type="ECO:0000313" key="4">
    <source>
        <dbReference type="Proteomes" id="UP000447434"/>
    </source>
</evidence>
<evidence type="ECO:0000256" key="2">
    <source>
        <dbReference type="SAM" id="MobiDB-lite"/>
    </source>
</evidence>
<dbReference type="AlphaFoldDB" id="A0A6A4NPT2"/>
<feature type="region of interest" description="Disordered" evidence="2">
    <location>
        <begin position="244"/>
        <end position="282"/>
    </location>
</feature>
<feature type="compositionally biased region" description="Low complexity" evidence="2">
    <location>
        <begin position="484"/>
        <end position="494"/>
    </location>
</feature>
<comment type="subunit">
    <text evidence="1">Homodimers and heterodimers.</text>
</comment>
<organism evidence="3 4">
    <name type="scientific">Lupinus albus</name>
    <name type="common">White lupine</name>
    <name type="synonym">Lupinus termis</name>
    <dbReference type="NCBI Taxonomy" id="3870"/>
    <lineage>
        <taxon>Eukaryota</taxon>
        <taxon>Viridiplantae</taxon>
        <taxon>Streptophyta</taxon>
        <taxon>Embryophyta</taxon>
        <taxon>Tracheophyta</taxon>
        <taxon>Spermatophyta</taxon>
        <taxon>Magnoliopsida</taxon>
        <taxon>eudicotyledons</taxon>
        <taxon>Gunneridae</taxon>
        <taxon>Pentapetalae</taxon>
        <taxon>rosids</taxon>
        <taxon>fabids</taxon>
        <taxon>Fabales</taxon>
        <taxon>Fabaceae</taxon>
        <taxon>Papilionoideae</taxon>
        <taxon>50 kb inversion clade</taxon>
        <taxon>genistoids sensu lato</taxon>
        <taxon>core genistoids</taxon>
        <taxon>Genisteae</taxon>
        <taxon>Lupinus</taxon>
    </lineage>
</organism>
<dbReference type="Pfam" id="PF00564">
    <property type="entry name" value="PB1"/>
    <property type="match status" value="1"/>
</dbReference>
<dbReference type="EMBL" id="WOCE01000021">
    <property type="protein sequence ID" value="KAE9589409.1"/>
    <property type="molecule type" value="Genomic_DNA"/>
</dbReference>
<protein>
    <submittedName>
        <fullName evidence="3">Putative PB1 domain-containing protein</fullName>
    </submittedName>
</protein>
<feature type="compositionally biased region" description="Polar residues" evidence="2">
    <location>
        <begin position="1"/>
        <end position="19"/>
    </location>
</feature>
<dbReference type="Proteomes" id="UP000447434">
    <property type="component" value="Chromosome 21"/>
</dbReference>
<comment type="caution">
    <text evidence="3">The sequence shown here is derived from an EMBL/GenBank/DDBJ whole genome shotgun (WGS) entry which is preliminary data.</text>
</comment>
<feature type="compositionally biased region" description="Low complexity" evidence="2">
    <location>
        <begin position="266"/>
        <end position="277"/>
    </location>
</feature>
<dbReference type="SMART" id="SM00666">
    <property type="entry name" value="PB1"/>
    <property type="match status" value="1"/>
</dbReference>
<dbReference type="PANTHER" id="PTHR31066">
    <property type="entry name" value="OS05G0427100 PROTEIN-RELATED"/>
    <property type="match status" value="1"/>
</dbReference>
<feature type="region of interest" description="Disordered" evidence="2">
    <location>
        <begin position="570"/>
        <end position="590"/>
    </location>
</feature>
<dbReference type="InterPro" id="IPR053793">
    <property type="entry name" value="PB1-like"/>
</dbReference>
<feature type="region of interest" description="Disordered" evidence="2">
    <location>
        <begin position="484"/>
        <end position="509"/>
    </location>
</feature>
<feature type="compositionally biased region" description="Low complexity" evidence="2">
    <location>
        <begin position="409"/>
        <end position="422"/>
    </location>
</feature>
<dbReference type="PROSITE" id="PS51745">
    <property type="entry name" value="PB1"/>
    <property type="match status" value="1"/>
</dbReference>
<feature type="region of interest" description="Disordered" evidence="2">
    <location>
        <begin position="695"/>
        <end position="714"/>
    </location>
</feature>
<evidence type="ECO:0000313" key="3">
    <source>
        <dbReference type="EMBL" id="KAE9589409.1"/>
    </source>
</evidence>